<evidence type="ECO:0008006" key="4">
    <source>
        <dbReference type="Google" id="ProtNLM"/>
    </source>
</evidence>
<dbReference type="Proteomes" id="UP001597512">
    <property type="component" value="Unassembled WGS sequence"/>
</dbReference>
<dbReference type="EMBL" id="JBHUOM010000019">
    <property type="protein sequence ID" value="MFD2935813.1"/>
    <property type="molecule type" value="Genomic_DNA"/>
</dbReference>
<gene>
    <name evidence="2" type="ORF">ACFS25_18680</name>
</gene>
<feature type="chain" id="PRO_5045104882" description="Lipoprotein" evidence="1">
    <location>
        <begin position="26"/>
        <end position="176"/>
    </location>
</feature>
<organism evidence="2 3">
    <name type="scientific">Spirosoma flavum</name>
    <dbReference type="NCBI Taxonomy" id="2048557"/>
    <lineage>
        <taxon>Bacteria</taxon>
        <taxon>Pseudomonadati</taxon>
        <taxon>Bacteroidota</taxon>
        <taxon>Cytophagia</taxon>
        <taxon>Cytophagales</taxon>
        <taxon>Cytophagaceae</taxon>
        <taxon>Spirosoma</taxon>
    </lineage>
</organism>
<evidence type="ECO:0000313" key="3">
    <source>
        <dbReference type="Proteomes" id="UP001597512"/>
    </source>
</evidence>
<dbReference type="RefSeq" id="WP_381504040.1">
    <property type="nucleotide sequence ID" value="NZ_JBHUOM010000019.1"/>
</dbReference>
<accession>A0ABW6ANU8</accession>
<feature type="signal peptide" evidence="1">
    <location>
        <begin position="1"/>
        <end position="25"/>
    </location>
</feature>
<protein>
    <recommendedName>
        <fullName evidence="4">Lipoprotein</fullName>
    </recommendedName>
</protein>
<name>A0ABW6ANU8_9BACT</name>
<comment type="caution">
    <text evidence="2">The sequence shown here is derived from an EMBL/GenBank/DDBJ whole genome shotgun (WGS) entry which is preliminary data.</text>
</comment>
<keyword evidence="3" id="KW-1185">Reference proteome</keyword>
<proteinExistence type="predicted"/>
<keyword evidence="1" id="KW-0732">Signal</keyword>
<sequence length="176" mass="20052">MKNILLLVGISVLFLLVNSCQQVSAPTPVIDPDPVLNVPFFNQYKTEFRGYQTSKLLDFWYKGRSKESVEFAAINDQKTYQTFFDQTSDSGLVVIDFNRYTLLVGNRGNYGTFMSDGPANIKSVEQDLQPNTNGEWQYIVTVSAKNKGSEWFGFSALVPRIEKPETVKLTMKYKYD</sequence>
<reference evidence="3" key="1">
    <citation type="journal article" date="2019" name="Int. J. Syst. Evol. Microbiol.">
        <title>The Global Catalogue of Microorganisms (GCM) 10K type strain sequencing project: providing services to taxonomists for standard genome sequencing and annotation.</title>
        <authorList>
            <consortium name="The Broad Institute Genomics Platform"/>
            <consortium name="The Broad Institute Genome Sequencing Center for Infectious Disease"/>
            <person name="Wu L."/>
            <person name="Ma J."/>
        </authorList>
    </citation>
    <scope>NUCLEOTIDE SEQUENCE [LARGE SCALE GENOMIC DNA]</scope>
    <source>
        <strain evidence="3">KCTC 52490</strain>
    </source>
</reference>
<evidence type="ECO:0000313" key="2">
    <source>
        <dbReference type="EMBL" id="MFD2935813.1"/>
    </source>
</evidence>
<evidence type="ECO:0000256" key="1">
    <source>
        <dbReference type="SAM" id="SignalP"/>
    </source>
</evidence>